<accession>A0A161HIR0</accession>
<keyword evidence="2" id="KW-1185">Reference proteome</keyword>
<proteinExistence type="predicted"/>
<organism evidence="1 2">
    <name type="scientific">Sugiyamaella lignohabitans</name>
    <dbReference type="NCBI Taxonomy" id="796027"/>
    <lineage>
        <taxon>Eukaryota</taxon>
        <taxon>Fungi</taxon>
        <taxon>Dikarya</taxon>
        <taxon>Ascomycota</taxon>
        <taxon>Saccharomycotina</taxon>
        <taxon>Dipodascomycetes</taxon>
        <taxon>Dipodascales</taxon>
        <taxon>Trichomonascaceae</taxon>
        <taxon>Sugiyamaella</taxon>
    </lineage>
</organism>
<reference evidence="1 2" key="1">
    <citation type="submission" date="2016-02" db="EMBL/GenBank/DDBJ databases">
        <title>Complete genome sequence and transcriptome regulation of the pentose utilising yeast Sugiyamaella lignohabitans.</title>
        <authorList>
            <person name="Bellasio M."/>
            <person name="Peymann A."/>
            <person name="Valli M."/>
            <person name="Sipitzky M."/>
            <person name="Graf A."/>
            <person name="Sauer M."/>
            <person name="Marx H."/>
            <person name="Mattanovich D."/>
        </authorList>
    </citation>
    <scope>NUCLEOTIDE SEQUENCE [LARGE SCALE GENOMIC DNA]</scope>
    <source>
        <strain evidence="1 2">CBS 10342</strain>
    </source>
</reference>
<dbReference type="RefSeq" id="XP_018733575.1">
    <property type="nucleotide sequence ID" value="XM_018880933.1"/>
</dbReference>
<dbReference type="AlphaFoldDB" id="A0A161HIR0"/>
<evidence type="ECO:0000313" key="2">
    <source>
        <dbReference type="Proteomes" id="UP000189580"/>
    </source>
</evidence>
<evidence type="ECO:0000313" key="1">
    <source>
        <dbReference type="EMBL" id="ANB11098.1"/>
    </source>
</evidence>
<dbReference type="KEGG" id="slb:AWJ20_3895"/>
<sequence length="135" mass="14722">MLGWIIPAPLARPAMRYVLDPMENSLDVSLGNVSVVQMPRAQVTHALWSVPRFDSMSDGMPFRILSIGNLWPITPVDMTNEAGPDVTPTTLSVVETMASASFKPPSPVTALAQPLLTIIDRIPVPLVLDRTFLET</sequence>
<protein>
    <submittedName>
        <fullName evidence="1">Ecm40p</fullName>
    </submittedName>
</protein>
<dbReference type="EMBL" id="CP014500">
    <property type="protein sequence ID" value="ANB11098.1"/>
    <property type="molecule type" value="Genomic_DNA"/>
</dbReference>
<dbReference type="GeneID" id="30035966"/>
<name>A0A161HIR0_9ASCO</name>
<gene>
    <name evidence="1" type="ORF">AWJ20_3895</name>
</gene>
<dbReference type="Proteomes" id="UP000189580">
    <property type="component" value="Chromosome c"/>
</dbReference>